<dbReference type="GO" id="GO:0043027">
    <property type="term" value="F:cysteine-type endopeptidase inhibitor activity involved in apoptotic process"/>
    <property type="evidence" value="ECO:0007669"/>
    <property type="project" value="TreeGrafter"/>
</dbReference>
<dbReference type="GO" id="GO:0031398">
    <property type="term" value="P:positive regulation of protein ubiquitination"/>
    <property type="evidence" value="ECO:0007669"/>
    <property type="project" value="TreeGrafter"/>
</dbReference>
<dbReference type="Gene3D" id="1.10.8.10">
    <property type="entry name" value="DNA helicase RuvA subunit, C-terminal domain"/>
    <property type="match status" value="1"/>
</dbReference>
<dbReference type="STRING" id="7574.A0A1S3IT59"/>
<dbReference type="GO" id="GO:0005737">
    <property type="term" value="C:cytoplasm"/>
    <property type="evidence" value="ECO:0007669"/>
    <property type="project" value="TreeGrafter"/>
</dbReference>
<protein>
    <submittedName>
        <fullName evidence="5">Baculoviral IAP repeat-containing protein 7-B-like</fullName>
    </submittedName>
</protein>
<dbReference type="InterPro" id="IPR001370">
    <property type="entry name" value="BIR_rpt"/>
</dbReference>
<keyword evidence="1" id="KW-0053">Apoptosis</keyword>
<dbReference type="GO" id="GO:0051726">
    <property type="term" value="P:regulation of cell cycle"/>
    <property type="evidence" value="ECO:0007669"/>
    <property type="project" value="TreeGrafter"/>
</dbReference>
<dbReference type="Pfam" id="PF00653">
    <property type="entry name" value="BIR"/>
    <property type="match status" value="3"/>
</dbReference>
<dbReference type="SMART" id="SM00238">
    <property type="entry name" value="BIR"/>
    <property type="match status" value="3"/>
</dbReference>
<dbReference type="Gene3D" id="1.10.1170.10">
    <property type="entry name" value="Inhibitor Of Apoptosis Protein (2mihbC-IAP-1), Chain A"/>
    <property type="match status" value="3"/>
</dbReference>
<dbReference type="SUPFAM" id="SSF57924">
    <property type="entry name" value="Inhibitor of apoptosis (IAP) repeat"/>
    <property type="match status" value="3"/>
</dbReference>
<evidence type="ECO:0000256" key="1">
    <source>
        <dbReference type="ARBA" id="ARBA00022703"/>
    </source>
</evidence>
<dbReference type="InterPro" id="IPR050784">
    <property type="entry name" value="IAP"/>
</dbReference>
<dbReference type="GO" id="GO:0043066">
    <property type="term" value="P:negative regulation of apoptotic process"/>
    <property type="evidence" value="ECO:0007669"/>
    <property type="project" value="TreeGrafter"/>
</dbReference>
<dbReference type="InterPro" id="IPR013083">
    <property type="entry name" value="Znf_RING/FYVE/PHD"/>
</dbReference>
<dbReference type="KEGG" id="lak:106167219"/>
<dbReference type="AlphaFoldDB" id="A0A1S3IT59"/>
<dbReference type="PROSITE" id="PS01282">
    <property type="entry name" value="BIR_REPEAT_1"/>
    <property type="match status" value="2"/>
</dbReference>
<dbReference type="GO" id="GO:0006915">
    <property type="term" value="P:apoptotic process"/>
    <property type="evidence" value="ECO:0007669"/>
    <property type="project" value="UniProtKB-KW"/>
</dbReference>
<organism evidence="4 5">
    <name type="scientific">Lingula anatina</name>
    <name type="common">Brachiopod</name>
    <name type="synonym">Lingula unguis</name>
    <dbReference type="NCBI Taxonomy" id="7574"/>
    <lineage>
        <taxon>Eukaryota</taxon>
        <taxon>Metazoa</taxon>
        <taxon>Spiralia</taxon>
        <taxon>Lophotrochozoa</taxon>
        <taxon>Brachiopoda</taxon>
        <taxon>Linguliformea</taxon>
        <taxon>Lingulata</taxon>
        <taxon>Lingulida</taxon>
        <taxon>Linguloidea</taxon>
        <taxon>Lingulidae</taxon>
        <taxon>Lingula</taxon>
    </lineage>
</organism>
<dbReference type="PANTHER" id="PTHR10044">
    <property type="entry name" value="INHIBITOR OF APOPTOSIS"/>
    <property type="match status" value="1"/>
</dbReference>
<dbReference type="OrthoDB" id="10051407at2759"/>
<dbReference type="Proteomes" id="UP000085678">
    <property type="component" value="Unplaced"/>
</dbReference>
<proteinExistence type="predicted"/>
<feature type="compositionally biased region" description="Polar residues" evidence="3">
    <location>
        <begin position="146"/>
        <end position="155"/>
    </location>
</feature>
<dbReference type="RefSeq" id="XP_013401395.1">
    <property type="nucleotide sequence ID" value="XM_013545941.1"/>
</dbReference>
<dbReference type="GeneID" id="106167219"/>
<reference evidence="5" key="1">
    <citation type="submission" date="2025-08" db="UniProtKB">
        <authorList>
            <consortium name="RefSeq"/>
        </authorList>
    </citation>
    <scope>IDENTIFICATION</scope>
    <source>
        <tissue evidence="5">Gonads</tissue>
    </source>
</reference>
<name>A0A1S3IT59_LINAN</name>
<feature type="coiled-coil region" evidence="2">
    <location>
        <begin position="429"/>
        <end position="484"/>
    </location>
</feature>
<gene>
    <name evidence="5" type="primary">LOC106167219</name>
</gene>
<accession>A0A1S3IT59</accession>
<evidence type="ECO:0000256" key="3">
    <source>
        <dbReference type="SAM" id="MobiDB-lite"/>
    </source>
</evidence>
<dbReference type="PANTHER" id="PTHR10044:SF139">
    <property type="entry name" value="DEATH-ASSOCIATED INHIBITOR OF APOPTOSIS 2"/>
    <property type="match status" value="1"/>
</dbReference>
<dbReference type="InParanoid" id="A0A1S3IT59"/>
<dbReference type="PROSITE" id="PS50143">
    <property type="entry name" value="BIR_REPEAT_2"/>
    <property type="match status" value="3"/>
</dbReference>
<evidence type="ECO:0000313" key="5">
    <source>
        <dbReference type="RefSeq" id="XP_013401395.1"/>
    </source>
</evidence>
<keyword evidence="2" id="KW-0175">Coiled coil</keyword>
<feature type="region of interest" description="Disordered" evidence="3">
    <location>
        <begin position="142"/>
        <end position="174"/>
    </location>
</feature>
<evidence type="ECO:0000256" key="2">
    <source>
        <dbReference type="SAM" id="Coils"/>
    </source>
</evidence>
<keyword evidence="4" id="KW-1185">Reference proteome</keyword>
<dbReference type="GO" id="GO:0061630">
    <property type="term" value="F:ubiquitin protein ligase activity"/>
    <property type="evidence" value="ECO:0007669"/>
    <property type="project" value="TreeGrafter"/>
</dbReference>
<sequence>MATSSDNVNSLSLNSYFERLKNGPPFAPGEEMQYEALRVSSFQNWPVTAPVGATRLARAGFYYSGEGDRVICFSCHGRLQSWQPGDNPELEHMRHFPTCDYIKGLGNRNMPILTTPAPGAGQAALEEDRGAVGGMSITVQGGGTFENKSTNTAQNIDAPDGVRTSVYNNPENSSSDSYYRQSTWARLETFVNWPHSDIDPQTVAEAGFVFTGRTDTVRCVFCQGKMCNFETGDDPMAEHRRHFPLCSFVNQSNLQEDGTTVSANEALLALSEESPIVFERPKNQQFAIEVKRVQSFTDWPRDKSQAPAELAHAGFFYAGYDDKVKCFFCNGGLCNWAQGDDPWVEHARWFPKCGFVKQCKGVDFIRDIQGKGKSSPTKEISVESAMRSPAVRSVLGMGFDVAVIRQIVEKLFKEKGPEPPSAEVIIEELFALEEKAKKEDNQMEGTSQQLISDSENLAGSDNDIDDGDDEISVMRRENRDLKERRRCFTSSCTEDATVLFLPCAHITCCKNCAPNERNCPKCSKKIAATVNTFFV</sequence>
<dbReference type="GO" id="GO:0005634">
    <property type="term" value="C:nucleus"/>
    <property type="evidence" value="ECO:0007669"/>
    <property type="project" value="TreeGrafter"/>
</dbReference>
<feature type="compositionally biased region" description="Polar residues" evidence="3">
    <location>
        <begin position="165"/>
        <end position="174"/>
    </location>
</feature>
<dbReference type="Gene3D" id="3.30.40.10">
    <property type="entry name" value="Zinc/RING finger domain, C3HC4 (zinc finger)"/>
    <property type="match status" value="1"/>
</dbReference>
<evidence type="ECO:0000313" key="4">
    <source>
        <dbReference type="Proteomes" id="UP000085678"/>
    </source>
</evidence>
<dbReference type="FunFam" id="1.10.1170.10:FF:000003">
    <property type="entry name" value="E3 ubiquitin-protein ligase XIAP"/>
    <property type="match status" value="1"/>
</dbReference>
<dbReference type="CDD" id="cd00022">
    <property type="entry name" value="BIR"/>
    <property type="match status" value="3"/>
</dbReference>